<keyword evidence="3" id="KW-0325">Glycoprotein</keyword>
<proteinExistence type="predicted"/>
<evidence type="ECO:0000256" key="1">
    <source>
        <dbReference type="ARBA" id="ARBA00022676"/>
    </source>
</evidence>
<dbReference type="InterPro" id="IPR007657">
    <property type="entry name" value="Glycosyltransferase_61"/>
</dbReference>
<dbReference type="PANTHER" id="PTHR20961">
    <property type="entry name" value="GLYCOSYLTRANSFERASE"/>
    <property type="match status" value="1"/>
</dbReference>
<keyword evidence="2" id="KW-0808">Transferase</keyword>
<reference evidence="5" key="1">
    <citation type="submission" date="2020-05" db="EMBL/GenBank/DDBJ databases">
        <authorList>
            <person name="Chiriac C."/>
            <person name="Salcher M."/>
            <person name="Ghai R."/>
            <person name="Kavagutti S V."/>
        </authorList>
    </citation>
    <scope>NUCLEOTIDE SEQUENCE</scope>
</reference>
<evidence type="ECO:0000256" key="3">
    <source>
        <dbReference type="ARBA" id="ARBA00023180"/>
    </source>
</evidence>
<dbReference type="GO" id="GO:0016757">
    <property type="term" value="F:glycosyltransferase activity"/>
    <property type="evidence" value="ECO:0007669"/>
    <property type="project" value="UniProtKB-KW"/>
</dbReference>
<dbReference type="EMBL" id="CAEZXP010000010">
    <property type="protein sequence ID" value="CAB4709736.1"/>
    <property type="molecule type" value="Genomic_DNA"/>
</dbReference>
<name>A0A6J6QG35_9ZZZZ</name>
<feature type="domain" description="Glycosyltransferase 61 catalytic" evidence="4">
    <location>
        <begin position="185"/>
        <end position="355"/>
    </location>
</feature>
<gene>
    <name evidence="5" type="ORF">UFOPK2399_01918</name>
</gene>
<evidence type="ECO:0000313" key="5">
    <source>
        <dbReference type="EMBL" id="CAB4709736.1"/>
    </source>
</evidence>
<evidence type="ECO:0000259" key="4">
    <source>
        <dbReference type="Pfam" id="PF04577"/>
    </source>
</evidence>
<dbReference type="Pfam" id="PF04577">
    <property type="entry name" value="Glyco_transf_61"/>
    <property type="match status" value="1"/>
</dbReference>
<dbReference type="AlphaFoldDB" id="A0A6J6QG35"/>
<organism evidence="5">
    <name type="scientific">freshwater metagenome</name>
    <dbReference type="NCBI Taxonomy" id="449393"/>
    <lineage>
        <taxon>unclassified sequences</taxon>
        <taxon>metagenomes</taxon>
        <taxon>ecological metagenomes</taxon>
    </lineage>
</organism>
<keyword evidence="1" id="KW-0328">Glycosyltransferase</keyword>
<evidence type="ECO:0000256" key="2">
    <source>
        <dbReference type="ARBA" id="ARBA00022679"/>
    </source>
</evidence>
<sequence>MIGATKHRILSSRLARRYLLPWLARRAYRRAGGTTDRFTPPAIESLHESAAAAGLGLRVLRPATFETRPPSRALQEDALNVLLEGRNLVANHRATVEARSRDASEIYFSSLAAFTRYPVPEAFSCEIPDAIVYAPEGAVFTADGTFVSESLFTGRPRAFPQPGPDMPRLPGRHVSLLTWDGEINYAHWLMDALPRLALAGVLPPDTRVLVPSPMLPFHRELPQLAGVHEAALLPVEAGWYRVEHLTLLRASERAIVPRGDLLRELRATIRRGAGHPETTVPSRRIWLSRAGVRRSIVNEQDLLPVLDQHEFEIVRPDELSPAEQVRLFAETAVLAGYHGAGNYNVLFMGDGSKVIEILNPRLFDHSVARASAGLGIEYWYALAEDLGHGSDARIEPAKLNRLLQYALGTGALTDERY</sequence>
<protein>
    <submittedName>
        <fullName evidence="5">Unannotated protein</fullName>
    </submittedName>
</protein>
<dbReference type="InterPro" id="IPR049625">
    <property type="entry name" value="Glyco_transf_61_cat"/>
</dbReference>
<accession>A0A6J6QG35</accession>